<comment type="caution">
    <text evidence="2">The sequence shown here is derived from an EMBL/GenBank/DDBJ whole genome shotgun (WGS) entry which is preliminary data.</text>
</comment>
<dbReference type="AlphaFoldDB" id="A0A978W035"/>
<feature type="transmembrane region" description="Helical" evidence="1">
    <location>
        <begin position="21"/>
        <end position="41"/>
    </location>
</feature>
<accession>A0A978W035</accession>
<name>A0A978W035_ZIZJJ</name>
<keyword evidence="1" id="KW-0472">Membrane</keyword>
<keyword evidence="1" id="KW-0812">Transmembrane</keyword>
<organism evidence="2 3">
    <name type="scientific">Ziziphus jujuba var. spinosa</name>
    <dbReference type="NCBI Taxonomy" id="714518"/>
    <lineage>
        <taxon>Eukaryota</taxon>
        <taxon>Viridiplantae</taxon>
        <taxon>Streptophyta</taxon>
        <taxon>Embryophyta</taxon>
        <taxon>Tracheophyta</taxon>
        <taxon>Spermatophyta</taxon>
        <taxon>Magnoliopsida</taxon>
        <taxon>eudicotyledons</taxon>
        <taxon>Gunneridae</taxon>
        <taxon>Pentapetalae</taxon>
        <taxon>rosids</taxon>
        <taxon>fabids</taxon>
        <taxon>Rosales</taxon>
        <taxon>Rhamnaceae</taxon>
        <taxon>Paliureae</taxon>
        <taxon>Ziziphus</taxon>
    </lineage>
</organism>
<protein>
    <submittedName>
        <fullName evidence="2">Uncharacterized protein</fullName>
    </submittedName>
</protein>
<proteinExistence type="predicted"/>
<dbReference type="Proteomes" id="UP000813462">
    <property type="component" value="Unassembled WGS sequence"/>
</dbReference>
<keyword evidence="1" id="KW-1133">Transmembrane helix</keyword>
<gene>
    <name evidence="2" type="ORF">FEM48_Zijuj01G0080900</name>
</gene>
<evidence type="ECO:0000313" key="2">
    <source>
        <dbReference type="EMBL" id="KAH7545319.1"/>
    </source>
</evidence>
<sequence length="80" mass="9023">MYITESESKLKMTMNYLPAEISLITLASIVFALLLLLLWLGQWAGLEEKSFMVLIVLWMTRSITDDIPGWAALFNGRAGD</sequence>
<reference evidence="2" key="1">
    <citation type="journal article" date="2021" name="Front. Plant Sci.">
        <title>Chromosome-Scale Genome Assembly for Chinese Sour Jujube and Insights Into Its Genome Evolution and Domestication Signature.</title>
        <authorList>
            <person name="Shen L.-Y."/>
            <person name="Luo H."/>
            <person name="Wang X.-L."/>
            <person name="Wang X.-M."/>
            <person name="Qiu X.-J."/>
            <person name="Liu H."/>
            <person name="Zhou S.-S."/>
            <person name="Jia K.-H."/>
            <person name="Nie S."/>
            <person name="Bao Y.-T."/>
            <person name="Zhang R.-G."/>
            <person name="Yun Q.-Z."/>
            <person name="Chai Y.-H."/>
            <person name="Lu J.-Y."/>
            <person name="Li Y."/>
            <person name="Zhao S.-W."/>
            <person name="Mao J.-F."/>
            <person name="Jia S.-G."/>
            <person name="Mao Y.-M."/>
        </authorList>
    </citation>
    <scope>NUCLEOTIDE SEQUENCE</scope>
    <source>
        <strain evidence="2">AT0</strain>
        <tissue evidence="2">Leaf</tissue>
    </source>
</reference>
<dbReference type="EMBL" id="JAEACU010000001">
    <property type="protein sequence ID" value="KAH7545319.1"/>
    <property type="molecule type" value="Genomic_DNA"/>
</dbReference>
<evidence type="ECO:0000256" key="1">
    <source>
        <dbReference type="SAM" id="Phobius"/>
    </source>
</evidence>
<evidence type="ECO:0000313" key="3">
    <source>
        <dbReference type="Proteomes" id="UP000813462"/>
    </source>
</evidence>